<dbReference type="InParanoid" id="G9ESZ0"/>
<gene>
    <name evidence="2" type="ORF">LDG_8419</name>
</gene>
<organism evidence="2 3">
    <name type="scientific">Legionella drancourtii LLAP12</name>
    <dbReference type="NCBI Taxonomy" id="658187"/>
    <lineage>
        <taxon>Bacteria</taxon>
        <taxon>Pseudomonadati</taxon>
        <taxon>Pseudomonadota</taxon>
        <taxon>Gammaproteobacteria</taxon>
        <taxon>Legionellales</taxon>
        <taxon>Legionellaceae</taxon>
        <taxon>Legionella</taxon>
    </lineage>
</organism>
<evidence type="ECO:0000313" key="3">
    <source>
        <dbReference type="Proteomes" id="UP000002770"/>
    </source>
</evidence>
<name>G9ESZ0_9GAMM</name>
<dbReference type="Proteomes" id="UP000002770">
    <property type="component" value="Unassembled WGS sequence"/>
</dbReference>
<evidence type="ECO:0000256" key="1">
    <source>
        <dbReference type="SAM" id="MobiDB-lite"/>
    </source>
</evidence>
<dbReference type="EMBL" id="JH413847">
    <property type="protein sequence ID" value="EHL29457.1"/>
    <property type="molecule type" value="Genomic_DNA"/>
</dbReference>
<dbReference type="RefSeq" id="WP_006872294.1">
    <property type="nucleotide sequence ID" value="NZ_JH413847.1"/>
</dbReference>
<proteinExistence type="predicted"/>
<keyword evidence="3" id="KW-1185">Reference proteome</keyword>
<dbReference type="OrthoDB" id="5647347at2"/>
<dbReference type="eggNOG" id="COG1511">
    <property type="taxonomic scope" value="Bacteria"/>
</dbReference>
<protein>
    <recommendedName>
        <fullName evidence="4">SdhA, substrate of the Dot/Icm system</fullName>
    </recommendedName>
</protein>
<reference evidence="2 3" key="1">
    <citation type="journal article" date="2011" name="BMC Genomics">
        <title>Insight into cross-talk between intra-amoebal pathogens.</title>
        <authorList>
            <person name="Gimenez G."/>
            <person name="Bertelli C."/>
            <person name="Moliner C."/>
            <person name="Robert C."/>
            <person name="Raoult D."/>
            <person name="Fournier P.E."/>
            <person name="Greub G."/>
        </authorList>
    </citation>
    <scope>NUCLEOTIDE SEQUENCE [LARGE SCALE GENOMIC DNA]</scope>
    <source>
        <strain evidence="2 3">LLAP12</strain>
    </source>
</reference>
<evidence type="ECO:0000313" key="2">
    <source>
        <dbReference type="EMBL" id="EHL29457.1"/>
    </source>
</evidence>
<dbReference type="HOGENOM" id="CLU_246308_0_0_6"/>
<sequence length="1760" mass="202433">MLERFTQLFKSITNKQPAEVKDYIVDTKDTAVSIYTAVVNYDDMLKLIESFKKNKISLLIEYVNKTAFNAIQSQYASPEIAQYFPDIDQYLKKVNPEGPPFSNFDLEPDNISQIKKLLNALYYAHLTFKDLENIDIRDASRFTSNIKLLLSRTIETAYEASYLATHLDVDIKALFQEELDFLLSYLGKIQNYAKDQAQDLKGYIDKTRKNIKNACYLTLSLDVNLRNLPKGDLDLIQLHLANIEHFAENHTETLQELINKAQKDTAQPGHLKVKLGIKVQGLSQTDQDFIQLHLTPIEKLVSIEVKEIPLPYTVGEKTGIAAHQMRPLDGDVDYNFLTKFSGNLPSYINELTNYIQEYSSQIKENEPKLNQKKLDELRLAALSLLNDITKLQGNNLFVSLRFLNYIHIIRNIITISMSIMDEVGELTDSSQDLVREKLALLKYNILPTLFGVVDKIEVNTMVKPGTLSTPLMEQIQKLYQALLYFPKKAIDFKEKGEELLSIEDSRFIELRLELAYKRINTAAKVSSQTNKIQTAANAFFTELEKSEYQAYSLAQLPEKVKEGLITNYKIIKPLMAQLDVNFDKQITTSLLSSESWSSYFNRPLRWVGGTLPADHISLVLAQKEALQDLITKNQNSQQFHTKLNENLIDFVHTETKLVLFPYVDTAEVYALDESIPLGINRNEINLKLKKAEFEPLLNAFIRLSALITHQINADNKAPTDTLSLDALDETTRTQLNDLYKQLQLYFSYLVPPKQKNNALQFERYLTAILENKSISTKGTPAVELFLTLAQQTQNALVQVQTSWTDKTEVYYDLSKAQFLTQEESAVLRRKEDKKLKFTESATTKDILLDNPEHLSADQAQELCEWYNHKQKKFAAAKEKYTQFIGLLNTHQIKGNVLNIVGLKDNVKDELRKLYNIVQPYFMGTLPKADREWAIKFDKYLVAILSNRAIDLGNAPTMDRFFNYNTQLTAHFVEVDQKLRQKSENYEKIAQERFHSENEAATFALNTNKDPRAHHLLKNTNISQGIHEFRTDLSALVRLFNKTMQKELTPQAKGIPYPEMENAKDANIHLLQSEQVRAIKDLYNSLFHLEGIAKRIETLTNDNLPIPEQEESYAKYGNVKYYYHRLLAEVTKGWTKSKKVIYVYHLIQAYSHIDEIKKLSLRLASDPHYGLLAKELISKAQNIYANLQEQTEAYQTGAEQIPLEGTVQYSALWYALNAFYISPKHIRALNNINYLTTEELNALHERAKKATLTIEGLINSADSYFKLFLQTPSMLLLYKELKQKLNEFTTTAHDGVLTNLENIRPSLLTPMLLEADHWEDKLGLAPGSFSEPLRKITDEYYKGLLHPLNLSSKKYIALVNDNQSLIHREAAIAKEIEKAEKGANKIEQSYAGIVKLRAMMKIHRDLADGTFIAPAEYINLSKKELQEQYKQVLPRLARLKAKQKIYTEVSIYDEDHFFDNLCNEGLKDWEPHFTEIEELVEASHHYYVGLKATYEMRVSTAKEKQAYFKELARTQEQEQQEFIENYTDEAFGKHLDTCCNHPIGLLYTDTEYYAALKTELLLHKAQIINASKTAEDINLNISNLLKEKISAFEKKHYVDYYHLDSVRHALLQFRSYCNYCTEKKDSLFEDKDTLDKKSTLLKELEQIATNARLSIKERLKEIRKEVKDPNFERIILAYKHHDTFSIAYLKMCFFLLLEALHLFTPTRKKRLNALNEAVDNQPKIDDLVSRFGLFSTPTSPTSQPSMSDDTPPLPATGPGLL</sequence>
<evidence type="ECO:0008006" key="4">
    <source>
        <dbReference type="Google" id="ProtNLM"/>
    </source>
</evidence>
<dbReference type="STRING" id="658187.LDG_8419"/>
<accession>G9ESZ0</accession>
<feature type="region of interest" description="Disordered" evidence="1">
    <location>
        <begin position="1736"/>
        <end position="1760"/>
    </location>
</feature>